<comment type="caution">
    <text evidence="3">The sequence shown here is derived from an EMBL/GenBank/DDBJ whole genome shotgun (WGS) entry which is preliminary data.</text>
</comment>
<accession>A0AA89PJL3</accession>
<proteinExistence type="predicted"/>
<dbReference type="Proteomes" id="UP000563601">
    <property type="component" value="Unassembled WGS sequence"/>
</dbReference>
<keyword evidence="1" id="KW-0802">TPR repeat</keyword>
<feature type="chain" id="PRO_5041644188" evidence="2">
    <location>
        <begin position="24"/>
        <end position="217"/>
    </location>
</feature>
<dbReference type="PROSITE" id="PS51257">
    <property type="entry name" value="PROKAR_LIPOPROTEIN"/>
    <property type="match status" value="1"/>
</dbReference>
<evidence type="ECO:0000256" key="1">
    <source>
        <dbReference type="PROSITE-ProRule" id="PRU00339"/>
    </source>
</evidence>
<dbReference type="PANTHER" id="PTHR44366:SF1">
    <property type="entry name" value="UDP-N-ACETYLGLUCOSAMINE--PEPTIDE N-ACETYLGLUCOSAMINYLTRANSFERASE 110 KDA SUBUNIT"/>
    <property type="match status" value="1"/>
</dbReference>
<dbReference type="AlphaFoldDB" id="A0AA89PJL3"/>
<dbReference type="PANTHER" id="PTHR44366">
    <property type="entry name" value="UDP-N-ACETYLGLUCOSAMINE--PEPTIDE N-ACETYLGLUCOSAMINYLTRANSFERASE 110 KDA SUBUNIT"/>
    <property type="match status" value="1"/>
</dbReference>
<protein>
    <submittedName>
        <fullName evidence="3">Tetratricopeptide (TPR) repeat protein</fullName>
    </submittedName>
</protein>
<dbReference type="GO" id="GO:0097363">
    <property type="term" value="F:protein O-acetylglucosaminyltransferase activity"/>
    <property type="evidence" value="ECO:0007669"/>
    <property type="project" value="TreeGrafter"/>
</dbReference>
<keyword evidence="2" id="KW-0732">Signal</keyword>
<reference evidence="3 4" key="1">
    <citation type="submission" date="2020-08" db="EMBL/GenBank/DDBJ databases">
        <title>Genomic Encyclopedia of Type Strains, Phase IV (KMG-IV): sequencing the most valuable type-strain genomes for metagenomic binning, comparative biology and taxonomic classification.</title>
        <authorList>
            <person name="Goeker M."/>
        </authorList>
    </citation>
    <scope>NUCLEOTIDE SEQUENCE [LARGE SCALE GENOMIC DNA]</scope>
    <source>
        <strain evidence="3 4">DSM 11525</strain>
    </source>
</reference>
<sequence>MRLIDMKFCKPLTLFVLCSALLAACSGNPTVPDTTGSAEATADESGKRIASPNPYLADSGIVPSGAKQGLARAREHFVQQQYPAAEAELKQVVAQWAVLSGAWLNLAKVQLKLNQPEQAEASLKQAVAVNENNVFAWNTLGVLLRDQGRFDEARSAYENALSHWPDFAVAHRNLGILFDLYLHQPEQALHHYREARALEPEEDRVLLGWIMDLERRL</sequence>
<dbReference type="SMART" id="SM00028">
    <property type="entry name" value="TPR"/>
    <property type="match status" value="3"/>
</dbReference>
<dbReference type="EMBL" id="JACHHR010000002">
    <property type="protein sequence ID" value="MBB5211533.1"/>
    <property type="molecule type" value="Genomic_DNA"/>
</dbReference>
<dbReference type="Pfam" id="PF14559">
    <property type="entry name" value="TPR_19"/>
    <property type="match status" value="1"/>
</dbReference>
<organism evidence="3 4">
    <name type="scientific">Microbulbifer hydrolyticus</name>
    <dbReference type="NCBI Taxonomy" id="48074"/>
    <lineage>
        <taxon>Bacteria</taxon>
        <taxon>Pseudomonadati</taxon>
        <taxon>Pseudomonadota</taxon>
        <taxon>Gammaproteobacteria</taxon>
        <taxon>Cellvibrionales</taxon>
        <taxon>Microbulbiferaceae</taxon>
        <taxon>Microbulbifer</taxon>
    </lineage>
</organism>
<dbReference type="RefSeq" id="WP_237567761.1">
    <property type="nucleotide sequence ID" value="NZ_CP047491.1"/>
</dbReference>
<dbReference type="InterPro" id="IPR037919">
    <property type="entry name" value="OGT"/>
</dbReference>
<dbReference type="GO" id="GO:0006493">
    <property type="term" value="P:protein O-linked glycosylation"/>
    <property type="evidence" value="ECO:0007669"/>
    <property type="project" value="InterPro"/>
</dbReference>
<dbReference type="InterPro" id="IPR019734">
    <property type="entry name" value="TPR_rpt"/>
</dbReference>
<gene>
    <name evidence="3" type="ORF">HNQ53_001751</name>
</gene>
<evidence type="ECO:0000313" key="3">
    <source>
        <dbReference type="EMBL" id="MBB5211533.1"/>
    </source>
</evidence>
<dbReference type="SUPFAM" id="SSF48452">
    <property type="entry name" value="TPR-like"/>
    <property type="match status" value="1"/>
</dbReference>
<feature type="repeat" description="TPR" evidence="1">
    <location>
        <begin position="134"/>
        <end position="167"/>
    </location>
</feature>
<dbReference type="Gene3D" id="1.25.40.10">
    <property type="entry name" value="Tetratricopeptide repeat domain"/>
    <property type="match status" value="1"/>
</dbReference>
<feature type="repeat" description="TPR" evidence="1">
    <location>
        <begin position="100"/>
        <end position="133"/>
    </location>
</feature>
<dbReference type="InterPro" id="IPR011990">
    <property type="entry name" value="TPR-like_helical_dom_sf"/>
</dbReference>
<name>A0AA89PJL3_9GAMM</name>
<dbReference type="PROSITE" id="PS50005">
    <property type="entry name" value="TPR"/>
    <property type="match status" value="2"/>
</dbReference>
<evidence type="ECO:0000256" key="2">
    <source>
        <dbReference type="SAM" id="SignalP"/>
    </source>
</evidence>
<evidence type="ECO:0000313" key="4">
    <source>
        <dbReference type="Proteomes" id="UP000563601"/>
    </source>
</evidence>
<feature type="signal peptide" evidence="2">
    <location>
        <begin position="1"/>
        <end position="23"/>
    </location>
</feature>
<dbReference type="Pfam" id="PF13424">
    <property type="entry name" value="TPR_12"/>
    <property type="match status" value="1"/>
</dbReference>